<sequence length="490" mass="55027">MARYVMVLRLRLEHASGIASWSQIHYFAASSPISGCFVYTFVKSSKRLKHSKLRAHIIVQALVQRVQRMPLPSKQPWNKLARKNMRIEEGSRIVYSLAFIVARAALDSHNNSATAVGHLGPETNIPIAIKRFASLGDSYASGVGAGKLLDRGCWRYSDSYPAQLNNSAILRDSGHTMQFLACSGTVMKKNWGKAVPSGPSKRREIWDQIIAMVGADFVTLSVGGNDVGFFDLLNACLYRFYGPASPDCAKTTKATRTKIMGGEFKGTYNMVLDAILEKNPAESFRIFVTGYGKFFDEELTDECNNSSFGYWFGYRPKLTVEVRRYLNDISQTLNDVISQIIRERKDGRVIWVNWDPKFQGHRFCEPGKGLMDQDTWFYDTSFRTTNIGVVDSRTCVENEMVESGDWGILALCAIAVTHANYPNLEPVAGKIRTRGGRDPFGPKDARLFHPKPEGYAAIAEQIVEMWPYSHETQIGSERGRFKTPQSYGEK</sequence>
<protein>
    <submittedName>
        <fullName evidence="1">Uncharacterized protein</fullName>
    </submittedName>
</protein>
<dbReference type="GO" id="GO:0006629">
    <property type="term" value="P:lipid metabolic process"/>
    <property type="evidence" value="ECO:0007669"/>
    <property type="project" value="TreeGrafter"/>
</dbReference>
<dbReference type="InterPro" id="IPR036514">
    <property type="entry name" value="SGNH_hydro_sf"/>
</dbReference>
<proteinExistence type="predicted"/>
<gene>
    <name evidence="1" type="ORF">CISG_01103</name>
</gene>
<dbReference type="PANTHER" id="PTHR37981">
    <property type="entry name" value="LIPASE 2"/>
    <property type="match status" value="1"/>
</dbReference>
<dbReference type="AlphaFoldDB" id="A0A0J8QU05"/>
<dbReference type="CDD" id="cd01823">
    <property type="entry name" value="SEST_like"/>
    <property type="match status" value="1"/>
</dbReference>
<accession>A0A0J8QU05</accession>
<dbReference type="Gene3D" id="3.40.50.1110">
    <property type="entry name" value="SGNH hydrolase"/>
    <property type="match status" value="1"/>
</dbReference>
<reference evidence="2" key="1">
    <citation type="journal article" date="2010" name="Genome Res.">
        <title>Population genomic sequencing of Coccidioides fungi reveals recent hybridization and transposon control.</title>
        <authorList>
            <person name="Neafsey D.E."/>
            <person name="Barker B.M."/>
            <person name="Sharpton T.J."/>
            <person name="Stajich J.E."/>
            <person name="Park D.J."/>
            <person name="Whiston E."/>
            <person name="Hung C.-Y."/>
            <person name="McMahan C."/>
            <person name="White J."/>
            <person name="Sykes S."/>
            <person name="Heiman D."/>
            <person name="Young S."/>
            <person name="Zeng Q."/>
            <person name="Abouelleil A."/>
            <person name="Aftuck L."/>
            <person name="Bessette D."/>
            <person name="Brown A."/>
            <person name="FitzGerald M."/>
            <person name="Lui A."/>
            <person name="Macdonald J.P."/>
            <person name="Priest M."/>
            <person name="Orbach M.J."/>
            <person name="Galgiani J.N."/>
            <person name="Kirkland T.N."/>
            <person name="Cole G.T."/>
            <person name="Birren B.W."/>
            <person name="Henn M.R."/>
            <person name="Taylor J.W."/>
            <person name="Rounsley S.D."/>
        </authorList>
    </citation>
    <scope>NUCLEOTIDE SEQUENCE [LARGE SCALE GENOMIC DNA]</scope>
    <source>
        <strain evidence="2">RMSCC 3703</strain>
    </source>
</reference>
<organism evidence="1 2">
    <name type="scientific">Coccidioides immitis RMSCC 3703</name>
    <dbReference type="NCBI Taxonomy" id="454286"/>
    <lineage>
        <taxon>Eukaryota</taxon>
        <taxon>Fungi</taxon>
        <taxon>Dikarya</taxon>
        <taxon>Ascomycota</taxon>
        <taxon>Pezizomycotina</taxon>
        <taxon>Eurotiomycetes</taxon>
        <taxon>Eurotiomycetidae</taxon>
        <taxon>Onygenales</taxon>
        <taxon>Onygenaceae</taxon>
        <taxon>Coccidioides</taxon>
    </lineage>
</organism>
<dbReference type="PANTHER" id="PTHR37981:SF1">
    <property type="entry name" value="SGNH HYDROLASE-TYPE ESTERASE DOMAIN-CONTAINING PROTEIN"/>
    <property type="match status" value="1"/>
</dbReference>
<dbReference type="SUPFAM" id="SSF52266">
    <property type="entry name" value="SGNH hydrolase"/>
    <property type="match status" value="1"/>
</dbReference>
<name>A0A0J8QU05_COCIT</name>
<dbReference type="InterPro" id="IPR037460">
    <property type="entry name" value="SEST-like"/>
</dbReference>
<dbReference type="OrthoDB" id="1896086at2759"/>
<evidence type="ECO:0000313" key="1">
    <source>
        <dbReference type="EMBL" id="KMU76369.1"/>
    </source>
</evidence>
<dbReference type="GO" id="GO:0016788">
    <property type="term" value="F:hydrolase activity, acting on ester bonds"/>
    <property type="evidence" value="ECO:0007669"/>
    <property type="project" value="InterPro"/>
</dbReference>
<dbReference type="EMBL" id="DS268120">
    <property type="protein sequence ID" value="KMU76369.1"/>
    <property type="molecule type" value="Genomic_DNA"/>
</dbReference>
<dbReference type="Proteomes" id="UP000054559">
    <property type="component" value="Unassembled WGS sequence"/>
</dbReference>
<evidence type="ECO:0000313" key="2">
    <source>
        <dbReference type="Proteomes" id="UP000054559"/>
    </source>
</evidence>